<proteinExistence type="predicted"/>
<sequence length="89" mass="9250">MRTLHTPRNLAPGRVSRIVAFLLALTGVLLPKCPLCVAAYLSAAGLGASAAHAVAPGIVGAGKVLVVLSSGIASGWLGRRMLRRWRIHS</sequence>
<dbReference type="Proteomes" id="UP000273405">
    <property type="component" value="Unassembled WGS sequence"/>
</dbReference>
<keyword evidence="1" id="KW-0812">Transmembrane</keyword>
<feature type="transmembrane region" description="Helical" evidence="1">
    <location>
        <begin position="54"/>
        <end position="77"/>
    </location>
</feature>
<reference evidence="3" key="1">
    <citation type="submission" date="2018-09" db="EMBL/GenBank/DDBJ databases">
        <authorList>
            <person name="Livingstone P.G."/>
            <person name="Whitworth D.E."/>
        </authorList>
    </citation>
    <scope>NUCLEOTIDE SEQUENCE [LARGE SCALE GENOMIC DNA]</scope>
    <source>
        <strain evidence="3">CA040B</strain>
    </source>
</reference>
<evidence type="ECO:0000256" key="1">
    <source>
        <dbReference type="SAM" id="Phobius"/>
    </source>
</evidence>
<dbReference type="OrthoDB" id="9989169at2"/>
<keyword evidence="3" id="KW-1185">Reference proteome</keyword>
<name>A0A3A8NGP6_9BACT</name>
<comment type="caution">
    <text evidence="2">The sequence shown here is derived from an EMBL/GenBank/DDBJ whole genome shotgun (WGS) entry which is preliminary data.</text>
</comment>
<protein>
    <submittedName>
        <fullName evidence="2">Uncharacterized protein</fullName>
    </submittedName>
</protein>
<evidence type="ECO:0000313" key="2">
    <source>
        <dbReference type="EMBL" id="RKH43536.1"/>
    </source>
</evidence>
<gene>
    <name evidence="2" type="ORF">D7X12_12980</name>
</gene>
<keyword evidence="1" id="KW-0472">Membrane</keyword>
<evidence type="ECO:0000313" key="3">
    <source>
        <dbReference type="Proteomes" id="UP000273405"/>
    </source>
</evidence>
<accession>A0A3A8NGP6</accession>
<dbReference type="RefSeq" id="WP_120625594.1">
    <property type="nucleotide sequence ID" value="NZ_RAWG01000065.1"/>
</dbReference>
<organism evidence="2 3">
    <name type="scientific">Corallococcus sicarius</name>
    <dbReference type="NCBI Taxonomy" id="2316726"/>
    <lineage>
        <taxon>Bacteria</taxon>
        <taxon>Pseudomonadati</taxon>
        <taxon>Myxococcota</taxon>
        <taxon>Myxococcia</taxon>
        <taxon>Myxococcales</taxon>
        <taxon>Cystobacterineae</taxon>
        <taxon>Myxococcaceae</taxon>
        <taxon>Corallococcus</taxon>
    </lineage>
</organism>
<dbReference type="AlphaFoldDB" id="A0A3A8NGP6"/>
<keyword evidence="1" id="KW-1133">Transmembrane helix</keyword>
<dbReference type="EMBL" id="RAWG01000065">
    <property type="protein sequence ID" value="RKH43536.1"/>
    <property type="molecule type" value="Genomic_DNA"/>
</dbReference>